<keyword evidence="5" id="KW-1015">Disulfide bond</keyword>
<keyword evidence="4" id="KW-0722">Serine protease inhibitor</keyword>
<reference evidence="8" key="1">
    <citation type="submission" date="2021-02" db="EMBL/GenBank/DDBJ databases">
        <authorList>
            <person name="Nowell W R."/>
        </authorList>
    </citation>
    <scope>NUCLEOTIDE SEQUENCE</scope>
</reference>
<evidence type="ECO:0000256" key="5">
    <source>
        <dbReference type="ARBA" id="ARBA00023157"/>
    </source>
</evidence>
<dbReference type="GO" id="GO:0005615">
    <property type="term" value="C:extracellular space"/>
    <property type="evidence" value="ECO:0007669"/>
    <property type="project" value="TreeGrafter"/>
</dbReference>
<protein>
    <recommendedName>
        <fullName evidence="6">BPTI/Kunitz inhibitor domain-containing protein</fullName>
    </recommendedName>
</protein>
<dbReference type="Gene3D" id="4.10.410.10">
    <property type="entry name" value="Pancreatic trypsin inhibitor Kunitz domain"/>
    <property type="match status" value="2"/>
</dbReference>
<evidence type="ECO:0000256" key="3">
    <source>
        <dbReference type="ARBA" id="ARBA00022690"/>
    </source>
</evidence>
<dbReference type="CDD" id="cd22638">
    <property type="entry name" value="Kunitz_amblin-like"/>
    <property type="match status" value="1"/>
</dbReference>
<gene>
    <name evidence="7" type="ORF">OVA965_LOCUS22853</name>
    <name evidence="8" type="ORF">TMI583_LOCUS23569</name>
</gene>
<evidence type="ECO:0000313" key="8">
    <source>
        <dbReference type="EMBL" id="CAF3988010.1"/>
    </source>
</evidence>
<dbReference type="InterPro" id="IPR050098">
    <property type="entry name" value="TFPI/VKTCI-like"/>
</dbReference>
<evidence type="ECO:0000313" key="7">
    <source>
        <dbReference type="EMBL" id="CAF1176772.1"/>
    </source>
</evidence>
<evidence type="ECO:0000256" key="2">
    <source>
        <dbReference type="ARBA" id="ARBA00022525"/>
    </source>
</evidence>
<dbReference type="EMBL" id="CAJNOK010013045">
    <property type="protein sequence ID" value="CAF1176772.1"/>
    <property type="molecule type" value="Genomic_DNA"/>
</dbReference>
<evidence type="ECO:0000256" key="4">
    <source>
        <dbReference type="ARBA" id="ARBA00022900"/>
    </source>
</evidence>
<comment type="subcellular location">
    <subcellularLocation>
        <location evidence="1">Secreted</location>
    </subcellularLocation>
</comment>
<proteinExistence type="predicted"/>
<dbReference type="CDD" id="cd00109">
    <property type="entry name" value="Kunitz-type"/>
    <property type="match status" value="1"/>
</dbReference>
<comment type="caution">
    <text evidence="8">The sequence shown here is derived from an EMBL/GenBank/DDBJ whole genome shotgun (WGS) entry which is preliminary data.</text>
</comment>
<dbReference type="PROSITE" id="PS50279">
    <property type="entry name" value="BPTI_KUNITZ_2"/>
    <property type="match status" value="2"/>
</dbReference>
<dbReference type="SUPFAM" id="SSF57362">
    <property type="entry name" value="BPTI-like"/>
    <property type="match status" value="2"/>
</dbReference>
<dbReference type="EMBL" id="CAJOBA010034571">
    <property type="protein sequence ID" value="CAF3988010.1"/>
    <property type="molecule type" value="Genomic_DNA"/>
</dbReference>
<feature type="domain" description="BPTI/Kunitz inhibitor" evidence="6">
    <location>
        <begin position="614"/>
        <end position="667"/>
    </location>
</feature>
<dbReference type="InterPro" id="IPR020901">
    <property type="entry name" value="Prtase_inh_Kunz-CS"/>
</dbReference>
<keyword evidence="2" id="KW-0964">Secreted</keyword>
<dbReference type="AlphaFoldDB" id="A0A8S2N3K6"/>
<dbReference type="GO" id="GO:0004867">
    <property type="term" value="F:serine-type endopeptidase inhibitor activity"/>
    <property type="evidence" value="ECO:0007669"/>
    <property type="project" value="UniProtKB-KW"/>
</dbReference>
<organism evidence="8 9">
    <name type="scientific">Didymodactylos carnosus</name>
    <dbReference type="NCBI Taxonomy" id="1234261"/>
    <lineage>
        <taxon>Eukaryota</taxon>
        <taxon>Metazoa</taxon>
        <taxon>Spiralia</taxon>
        <taxon>Gnathifera</taxon>
        <taxon>Rotifera</taxon>
        <taxon>Eurotatoria</taxon>
        <taxon>Bdelloidea</taxon>
        <taxon>Philodinida</taxon>
        <taxon>Philodinidae</taxon>
        <taxon>Didymodactylos</taxon>
    </lineage>
</organism>
<dbReference type="Proteomes" id="UP000677228">
    <property type="component" value="Unassembled WGS sequence"/>
</dbReference>
<dbReference type="InterPro" id="IPR036880">
    <property type="entry name" value="Kunitz_BPTI_sf"/>
</dbReference>
<dbReference type="PROSITE" id="PS00280">
    <property type="entry name" value="BPTI_KUNITZ_1"/>
    <property type="match status" value="1"/>
</dbReference>
<accession>A0A8S2N3K6</accession>
<dbReference type="PANTHER" id="PTHR10083:SF381">
    <property type="entry name" value="BPTI_KUNITZ INHIBITOR DOMAIN-CONTAINING PROTEIN"/>
    <property type="match status" value="1"/>
</dbReference>
<evidence type="ECO:0000313" key="9">
    <source>
        <dbReference type="Proteomes" id="UP000682733"/>
    </source>
</evidence>
<dbReference type="InterPro" id="IPR002223">
    <property type="entry name" value="Kunitz_BPTI"/>
</dbReference>
<dbReference type="Pfam" id="PF00014">
    <property type="entry name" value="Kunitz_BPTI"/>
    <property type="match status" value="2"/>
</dbReference>
<dbReference type="PANTHER" id="PTHR10083">
    <property type="entry name" value="KUNITZ-TYPE PROTEASE INHIBITOR-RELATED"/>
    <property type="match status" value="1"/>
</dbReference>
<dbReference type="SMART" id="SM00131">
    <property type="entry name" value="KU"/>
    <property type="match status" value="2"/>
</dbReference>
<evidence type="ECO:0000256" key="1">
    <source>
        <dbReference type="ARBA" id="ARBA00004613"/>
    </source>
</evidence>
<evidence type="ECO:0000259" key="6">
    <source>
        <dbReference type="PROSITE" id="PS50279"/>
    </source>
</evidence>
<dbReference type="Proteomes" id="UP000682733">
    <property type="component" value="Unassembled WGS sequence"/>
</dbReference>
<feature type="domain" description="BPTI/Kunitz inhibitor" evidence="6">
    <location>
        <begin position="670"/>
        <end position="720"/>
    </location>
</feature>
<sequence length="728" mass="82563">MLLFKRTTDNSLQETVLSRRRPDLWTSIKRMKRNNQHDEFDDEVEILSDDMKVSTSTDNNSNDLIDQHIESNNVTDIYSTTLVFKETIINNSSDELIATKVNVVDIEILTTQRSYTSPTSTVNLVHISENNTNSVLPDILNKYDINSTISDTYTSNENYTNDLVTSTSQLSSTNNLLLLNNVEFNNVDNITIDPFLKLIVYEEHPKHIADVNQTNDVTNNSLTTINIIQSDDNDLISTVSSNIETLTNEILSPINDENTADKNANELGNYTILFDDVTTMSTGYSSEETNSASHAEHITKKSYNSYATSSTEENLMTTLIIIDSSQSEQNTTGTIYNFTTESSDTTGKDIFSVTDDNTGINQWENVTSEIMPSLSHENVTTSYHNDNTTIVIEDNSNNALNNDASTICDEDGKCLTIKHGTVDNDSFSNAALDFTTIYSKTDGNVTIITDTVLDNDDDNNENKKESNIILINTTIWTYKNETTVTTISDNFHDNISRTDNITFINEIQNENDTSYNDFISTHYPNDNVRSENETDQIVAIEKQFSIKVSEIVQCDLTCQCTKKCPYGFDLMNDTCECSPPCEKYQCFDNHTCEVDSQEEPICLPLDKQDRPLECHQPMHVGYHESVPRYHDRWYYHPVEETCHHFIYRGSGGNKNNFRTLNDCRLKCITCAPAPNRGICNGFIQMWYYDYNKQTCLPFVHSGCKGNDNKFIREVDCIDTCVKRINITV</sequence>
<keyword evidence="3" id="KW-0646">Protease inhibitor</keyword>
<name>A0A8S2N3K6_9BILA</name>